<dbReference type="GO" id="GO:0009102">
    <property type="term" value="P:biotin biosynthetic process"/>
    <property type="evidence" value="ECO:0007669"/>
    <property type="project" value="UniProtKB-UniRule"/>
</dbReference>
<feature type="active site" description="Nucleophile" evidence="5">
    <location>
        <position position="83"/>
    </location>
</feature>
<dbReference type="SUPFAM" id="SSF53474">
    <property type="entry name" value="alpha/beta-Hydrolases"/>
    <property type="match status" value="1"/>
</dbReference>
<dbReference type="STRING" id="52441.SAMN05216302_100644"/>
<feature type="domain" description="AB hydrolase-1" evidence="6">
    <location>
        <begin position="17"/>
        <end position="244"/>
    </location>
</feature>
<gene>
    <name evidence="5" type="primary">bioH</name>
    <name evidence="7" type="ORF">SAMN05216302_100644</name>
</gene>
<feature type="binding site" evidence="5">
    <location>
        <position position="237"/>
    </location>
    <ligand>
        <name>substrate</name>
    </ligand>
</feature>
<dbReference type="RefSeq" id="WP_090697835.1">
    <property type="nucleotide sequence ID" value="NZ_FOSP01000006.1"/>
</dbReference>
<keyword evidence="2 5" id="KW-0963">Cytoplasm</keyword>
<comment type="function">
    <text evidence="5">The physiological role of BioH is to remove the methyl group introduced by BioC when the pimeloyl moiety is complete. It allows to synthesize pimeloyl-ACP via the fatty acid synthetic pathway through the hydrolysis of the ester bonds of pimeloyl-ACP esters.</text>
</comment>
<dbReference type="NCBIfam" id="TIGR01738">
    <property type="entry name" value="bioH"/>
    <property type="match status" value="1"/>
</dbReference>
<dbReference type="EMBL" id="FOSP01000006">
    <property type="protein sequence ID" value="SFK42322.1"/>
    <property type="molecule type" value="Genomic_DNA"/>
</dbReference>
<dbReference type="InterPro" id="IPR000073">
    <property type="entry name" value="AB_hydrolase_1"/>
</dbReference>
<dbReference type="GO" id="GO:0090499">
    <property type="term" value="F:pimelyl-[acyl-carrier protein] methyl ester esterase activity"/>
    <property type="evidence" value="ECO:0007669"/>
    <property type="project" value="UniProtKB-EC"/>
</dbReference>
<dbReference type="HAMAP" id="MF_01260">
    <property type="entry name" value="Carboxylester"/>
    <property type="match status" value="1"/>
</dbReference>
<reference evidence="8" key="1">
    <citation type="submission" date="2016-10" db="EMBL/GenBank/DDBJ databases">
        <authorList>
            <person name="Varghese N."/>
            <person name="Submissions S."/>
        </authorList>
    </citation>
    <scope>NUCLEOTIDE SEQUENCE [LARGE SCALE GENOMIC DNA]</scope>
    <source>
        <strain evidence="8">Nm69</strain>
    </source>
</reference>
<comment type="subunit">
    <text evidence="5">Monomer.</text>
</comment>
<comment type="similarity">
    <text evidence="5">Belongs to the AB hydrolase superfamily. Carboxylesterase BioH family.</text>
</comment>
<keyword evidence="8" id="KW-1185">Reference proteome</keyword>
<keyword evidence="1 5" id="KW-0719">Serine esterase</keyword>
<evidence type="ECO:0000259" key="6">
    <source>
        <dbReference type="Pfam" id="PF00561"/>
    </source>
</evidence>
<dbReference type="PANTHER" id="PTHR43798">
    <property type="entry name" value="MONOACYLGLYCEROL LIPASE"/>
    <property type="match status" value="1"/>
</dbReference>
<name>A0A1I3ZEA4_9PROT</name>
<dbReference type="OrthoDB" id="9798888at2"/>
<sequence length="253" mass="28759">MSTETIHIETLGSGPDLVLLHGWAMHSGVWKGVRDLLALRFRVHLLDLPGHGFSSACKLGNFDHVVHIIQDRLPENSIICGWSLGGQIAIALALNNPARVNKLVLVSTTPCFVKRHDWPWGVERKFLKFFLENLHQNYRTSINRFLTLQINGGSNVTDTLAQLREYVFEREQPNYNTLQEGLLILQTNDMRENLHRVEQPVLLLHGENDVITDPCAADWMHKQLENSKLVLFPRCGHAPFLTDPETFVACLNE</sequence>
<dbReference type="PANTHER" id="PTHR43798:SF31">
    <property type="entry name" value="AB HYDROLASE SUPERFAMILY PROTEIN YCLE"/>
    <property type="match status" value="1"/>
</dbReference>
<dbReference type="AlphaFoldDB" id="A0A1I3ZEA4"/>
<dbReference type="GO" id="GO:0016020">
    <property type="term" value="C:membrane"/>
    <property type="evidence" value="ECO:0007669"/>
    <property type="project" value="TreeGrafter"/>
</dbReference>
<protein>
    <recommendedName>
        <fullName evidence="5">Pimeloyl-[acyl-carrier protein] methyl ester esterase</fullName>
        <ecNumber evidence="5">3.1.1.85</ecNumber>
    </recommendedName>
    <alternativeName>
        <fullName evidence="5">Biotin synthesis protein BioH</fullName>
    </alternativeName>
    <alternativeName>
        <fullName evidence="5">Carboxylesterase BioH</fullName>
    </alternativeName>
</protein>
<evidence type="ECO:0000256" key="4">
    <source>
        <dbReference type="ARBA" id="ARBA00022801"/>
    </source>
</evidence>
<evidence type="ECO:0000256" key="1">
    <source>
        <dbReference type="ARBA" id="ARBA00022487"/>
    </source>
</evidence>
<feature type="active site" evidence="5">
    <location>
        <position position="237"/>
    </location>
</feature>
<feature type="binding site" evidence="5">
    <location>
        <begin position="145"/>
        <end position="149"/>
    </location>
    <ligand>
        <name>substrate</name>
    </ligand>
</feature>
<dbReference type="InterPro" id="IPR029058">
    <property type="entry name" value="AB_hydrolase_fold"/>
</dbReference>
<comment type="catalytic activity">
    <reaction evidence="5">
        <text>6-carboxyhexanoyl-[ACP] methyl ester + H2O = 6-carboxyhexanoyl-[ACP] + methanol + H(+)</text>
        <dbReference type="Rhea" id="RHEA:42700"/>
        <dbReference type="Rhea" id="RHEA-COMP:9955"/>
        <dbReference type="Rhea" id="RHEA-COMP:10186"/>
        <dbReference type="ChEBI" id="CHEBI:15377"/>
        <dbReference type="ChEBI" id="CHEBI:15378"/>
        <dbReference type="ChEBI" id="CHEBI:17790"/>
        <dbReference type="ChEBI" id="CHEBI:78846"/>
        <dbReference type="ChEBI" id="CHEBI:82735"/>
        <dbReference type="EC" id="3.1.1.85"/>
    </reaction>
</comment>
<evidence type="ECO:0000256" key="3">
    <source>
        <dbReference type="ARBA" id="ARBA00022756"/>
    </source>
</evidence>
<keyword evidence="4 5" id="KW-0378">Hydrolase</keyword>
<dbReference type="InterPro" id="IPR050266">
    <property type="entry name" value="AB_hydrolase_sf"/>
</dbReference>
<dbReference type="InterPro" id="IPR010076">
    <property type="entry name" value="BioH"/>
</dbReference>
<evidence type="ECO:0000256" key="2">
    <source>
        <dbReference type="ARBA" id="ARBA00022490"/>
    </source>
</evidence>
<comment type="pathway">
    <text evidence="5">Cofactor biosynthesis; biotin biosynthesis.</text>
</comment>
<dbReference type="Gene3D" id="3.40.50.1820">
    <property type="entry name" value="alpha/beta hydrolase"/>
    <property type="match status" value="1"/>
</dbReference>
<dbReference type="EC" id="3.1.1.85" evidence="5"/>
<feature type="active site" evidence="5">
    <location>
        <position position="209"/>
    </location>
</feature>
<accession>A0A1I3ZEA4</accession>
<dbReference type="UniPathway" id="UPA00078"/>
<dbReference type="Proteomes" id="UP000199533">
    <property type="component" value="Unassembled WGS sequence"/>
</dbReference>
<evidence type="ECO:0000313" key="7">
    <source>
        <dbReference type="EMBL" id="SFK42322.1"/>
    </source>
</evidence>
<feature type="binding site" evidence="5">
    <location>
        <begin position="83"/>
        <end position="84"/>
    </location>
    <ligand>
        <name>substrate</name>
    </ligand>
</feature>
<proteinExistence type="inferred from homology"/>
<comment type="subcellular location">
    <subcellularLocation>
        <location evidence="5">Cytoplasm</location>
    </subcellularLocation>
</comment>
<evidence type="ECO:0000256" key="5">
    <source>
        <dbReference type="HAMAP-Rule" id="MF_01260"/>
    </source>
</evidence>
<dbReference type="GO" id="GO:0005737">
    <property type="term" value="C:cytoplasm"/>
    <property type="evidence" value="ECO:0007669"/>
    <property type="project" value="UniProtKB-SubCell"/>
</dbReference>
<dbReference type="Pfam" id="PF00561">
    <property type="entry name" value="Abhydrolase_1"/>
    <property type="match status" value="1"/>
</dbReference>
<feature type="binding site" evidence="5">
    <location>
        <position position="23"/>
    </location>
    <ligand>
        <name>substrate</name>
    </ligand>
</feature>
<organism evidence="7 8">
    <name type="scientific">Nitrosomonas aestuarii</name>
    <dbReference type="NCBI Taxonomy" id="52441"/>
    <lineage>
        <taxon>Bacteria</taxon>
        <taxon>Pseudomonadati</taxon>
        <taxon>Pseudomonadota</taxon>
        <taxon>Betaproteobacteria</taxon>
        <taxon>Nitrosomonadales</taxon>
        <taxon>Nitrosomonadaceae</taxon>
        <taxon>Nitrosomonas</taxon>
    </lineage>
</organism>
<keyword evidence="3 5" id="KW-0093">Biotin biosynthesis</keyword>
<evidence type="ECO:0000313" key="8">
    <source>
        <dbReference type="Proteomes" id="UP000199533"/>
    </source>
</evidence>